<sequence>MVYVTVRINETSVLCQLHMLNAMSSHRKDNIGELIEFARSHSPFYQRVLEHVPAGAKSVTDLPLIDPDEYWRANASNPNGVMTRPLIDGTVMRSGGSTGTPKQVVMTKQELSTHGKVTANAMAHGCGFLPGDRVANMSFHGSLYGSFMLLNTALLELPIPIVHLPISGNESIDMMAHYMKTFEATVLIANVSTTRRLAEYFTSINETLPSLRLILYTGECFTKELRPVYRAAFPNATIYVREYGGIDFGHVGIPAQPFKHEDDDIKPVYKVLAPLVIFEILDENGDPITTPGVRGNVVITSLLKRQQPLLRYPVGDIASWVDYDAETFYVHGRDAVSIKIATTHLPVAYLRELIVRVLGQGKASGSQFVVRLLKETHEQALVLRIVAPEPENTSDLVTAFEEILCEESPTWKKNRKVKNIAPLQIEWIEGKDLITNAGSGKLRDIVDERFSNGV</sequence>
<dbReference type="InterPro" id="IPR042099">
    <property type="entry name" value="ANL_N_sf"/>
</dbReference>
<gene>
    <name evidence="2" type="ORF">BDQ94DRAFT_182218</name>
</gene>
<dbReference type="Gene3D" id="3.40.50.12780">
    <property type="entry name" value="N-terminal domain of ligase-like"/>
    <property type="match status" value="1"/>
</dbReference>
<dbReference type="InterPro" id="IPR020845">
    <property type="entry name" value="AMP-binding_CS"/>
</dbReference>
<protein>
    <recommendedName>
        <fullName evidence="1">AMP-dependent synthetase/ligase domain-containing protein</fullName>
    </recommendedName>
</protein>
<evidence type="ECO:0000259" key="1">
    <source>
        <dbReference type="Pfam" id="PF00501"/>
    </source>
</evidence>
<dbReference type="EMBL" id="KZ852066">
    <property type="protein sequence ID" value="RDH29687.1"/>
    <property type="molecule type" value="Genomic_DNA"/>
</dbReference>
<accession>A0A3F3PRY5</accession>
<dbReference type="Proteomes" id="UP000253729">
    <property type="component" value="Unassembled WGS sequence"/>
</dbReference>
<dbReference type="RefSeq" id="XP_026622709.1">
    <property type="nucleotide sequence ID" value="XM_026774087.1"/>
</dbReference>
<evidence type="ECO:0000313" key="3">
    <source>
        <dbReference type="Proteomes" id="UP000253729"/>
    </source>
</evidence>
<dbReference type="PANTHER" id="PTHR43845:SF1">
    <property type="entry name" value="BLR5969 PROTEIN"/>
    <property type="match status" value="1"/>
</dbReference>
<dbReference type="AlphaFoldDB" id="A0A3F3PRY5"/>
<feature type="domain" description="AMP-dependent synthetase/ligase" evidence="1">
    <location>
        <begin position="92"/>
        <end position="300"/>
    </location>
</feature>
<dbReference type="InterPro" id="IPR000873">
    <property type="entry name" value="AMP-dep_synth/lig_dom"/>
</dbReference>
<organism evidence="2 3">
    <name type="scientific">Aspergillus welwitschiae</name>
    <dbReference type="NCBI Taxonomy" id="1341132"/>
    <lineage>
        <taxon>Eukaryota</taxon>
        <taxon>Fungi</taxon>
        <taxon>Dikarya</taxon>
        <taxon>Ascomycota</taxon>
        <taxon>Pezizomycotina</taxon>
        <taxon>Eurotiomycetes</taxon>
        <taxon>Eurotiomycetidae</taxon>
        <taxon>Eurotiales</taxon>
        <taxon>Aspergillaceae</taxon>
        <taxon>Aspergillus</taxon>
        <taxon>Aspergillus subgen. Circumdati</taxon>
    </lineage>
</organism>
<reference evidence="2 3" key="1">
    <citation type="submission" date="2018-07" db="EMBL/GenBank/DDBJ databases">
        <title>The genomes of Aspergillus section Nigri reveals drivers in fungal speciation.</title>
        <authorList>
            <consortium name="DOE Joint Genome Institute"/>
            <person name="Vesth T.C."/>
            <person name="Nybo J."/>
            <person name="Theobald S."/>
            <person name="Brandl J."/>
            <person name="Frisvad J.C."/>
            <person name="Nielsen K.F."/>
            <person name="Lyhne E.K."/>
            <person name="Kogle M.E."/>
            <person name="Kuo A."/>
            <person name="Riley R."/>
            <person name="Clum A."/>
            <person name="Nolan M."/>
            <person name="Lipzen A."/>
            <person name="Salamov A."/>
            <person name="Henrissat B."/>
            <person name="Wiebenga A."/>
            <person name="De vries R.P."/>
            <person name="Grigoriev I.V."/>
            <person name="Mortensen U.H."/>
            <person name="Andersen M.R."/>
            <person name="Baker S.E."/>
        </authorList>
    </citation>
    <scope>NUCLEOTIDE SEQUENCE [LARGE SCALE GENOMIC DNA]</scope>
    <source>
        <strain evidence="2 3">CBS 139.54b</strain>
    </source>
</reference>
<keyword evidence="3" id="KW-1185">Reference proteome</keyword>
<evidence type="ECO:0000313" key="2">
    <source>
        <dbReference type="EMBL" id="RDH29687.1"/>
    </source>
</evidence>
<dbReference type="PROSITE" id="PS00455">
    <property type="entry name" value="AMP_BINDING"/>
    <property type="match status" value="1"/>
</dbReference>
<name>A0A3F3PRY5_9EURO</name>
<dbReference type="GeneID" id="38142443"/>
<dbReference type="PANTHER" id="PTHR43845">
    <property type="entry name" value="BLR5969 PROTEIN"/>
    <property type="match status" value="1"/>
</dbReference>
<dbReference type="Pfam" id="PF00501">
    <property type="entry name" value="AMP-binding"/>
    <property type="match status" value="1"/>
</dbReference>
<proteinExistence type="predicted"/>
<dbReference type="SUPFAM" id="SSF56801">
    <property type="entry name" value="Acetyl-CoA synthetase-like"/>
    <property type="match status" value="1"/>
</dbReference>